<dbReference type="RefSeq" id="WP_319955501.1">
    <property type="nucleotide sequence ID" value="NZ_JAXAVX010000013.1"/>
</dbReference>
<dbReference type="InterPro" id="IPR050266">
    <property type="entry name" value="AB_hydrolase_sf"/>
</dbReference>
<dbReference type="Gene3D" id="3.40.50.1820">
    <property type="entry name" value="alpha/beta hydrolase"/>
    <property type="match status" value="1"/>
</dbReference>
<dbReference type="SUPFAM" id="SSF53474">
    <property type="entry name" value="alpha/beta-Hydrolases"/>
    <property type="match status" value="1"/>
</dbReference>
<organism evidence="2 3">
    <name type="scientific">Patulibacter brassicae</name>
    <dbReference type="NCBI Taxonomy" id="1705717"/>
    <lineage>
        <taxon>Bacteria</taxon>
        <taxon>Bacillati</taxon>
        <taxon>Actinomycetota</taxon>
        <taxon>Thermoleophilia</taxon>
        <taxon>Solirubrobacterales</taxon>
        <taxon>Patulibacteraceae</taxon>
        <taxon>Patulibacter</taxon>
    </lineage>
</organism>
<dbReference type="PRINTS" id="PR00111">
    <property type="entry name" value="ABHYDROLASE"/>
</dbReference>
<dbReference type="PANTHER" id="PTHR43798:SF33">
    <property type="entry name" value="HYDROLASE, PUTATIVE (AFU_ORTHOLOGUE AFUA_2G14860)-RELATED"/>
    <property type="match status" value="1"/>
</dbReference>
<keyword evidence="3" id="KW-1185">Reference proteome</keyword>
<evidence type="ECO:0000313" key="3">
    <source>
        <dbReference type="Proteomes" id="UP001277761"/>
    </source>
</evidence>
<evidence type="ECO:0000313" key="2">
    <source>
        <dbReference type="EMBL" id="MDX8153350.1"/>
    </source>
</evidence>
<dbReference type="InterPro" id="IPR000073">
    <property type="entry name" value="AB_hydrolase_1"/>
</dbReference>
<sequence>MTTRRLHEVSVSGVRSPVLEQGPEDADEAIVLLHGNPGALADWDDLLGRLPEGARVVAPEMPGFGDADAPRDFAYTVAGYADHLGGILDAVGVRRAHLVLHDFGGPWGLHWAAYHPERVASLVLMNTGVLVDYRWHHFAKVWRTPVLGELAMALSNRPLLTRVLGHENPRLSAEHLDRIYDQLVGPGTKRAVLRLYRATGPHWLAAERDLLRALDVPVLVAWGDADRYLPDVQIERQRQTFPQARIVRFPGLGHWCFLEDPEQVAGALVPFLDEQLAGAADPA</sequence>
<reference evidence="2 3" key="1">
    <citation type="submission" date="2023-11" db="EMBL/GenBank/DDBJ databases">
        <authorList>
            <person name="Xu M."/>
            <person name="Jiang T."/>
        </authorList>
    </citation>
    <scope>NUCLEOTIDE SEQUENCE [LARGE SCALE GENOMIC DNA]</scope>
    <source>
        <strain evidence="2 3">SD</strain>
    </source>
</reference>
<dbReference type="Pfam" id="PF00561">
    <property type="entry name" value="Abhydrolase_1"/>
    <property type="match status" value="1"/>
</dbReference>
<dbReference type="Proteomes" id="UP001277761">
    <property type="component" value="Unassembled WGS sequence"/>
</dbReference>
<gene>
    <name evidence="2" type="ORF">SK069_17255</name>
</gene>
<keyword evidence="2" id="KW-0378">Hydrolase</keyword>
<comment type="caution">
    <text evidence="2">The sequence shown here is derived from an EMBL/GenBank/DDBJ whole genome shotgun (WGS) entry which is preliminary data.</text>
</comment>
<dbReference type="EMBL" id="JAXAVX010000013">
    <property type="protein sequence ID" value="MDX8153350.1"/>
    <property type="molecule type" value="Genomic_DNA"/>
</dbReference>
<feature type="domain" description="AB hydrolase-1" evidence="1">
    <location>
        <begin position="29"/>
        <end position="261"/>
    </location>
</feature>
<proteinExistence type="predicted"/>
<dbReference type="PRINTS" id="PR00412">
    <property type="entry name" value="EPOXHYDRLASE"/>
</dbReference>
<evidence type="ECO:0000259" key="1">
    <source>
        <dbReference type="Pfam" id="PF00561"/>
    </source>
</evidence>
<protein>
    <submittedName>
        <fullName evidence="2">Alpha/beta hydrolase</fullName>
    </submittedName>
</protein>
<accession>A0ABU4VRB1</accession>
<dbReference type="InterPro" id="IPR029058">
    <property type="entry name" value="AB_hydrolase_fold"/>
</dbReference>
<dbReference type="GO" id="GO:0016787">
    <property type="term" value="F:hydrolase activity"/>
    <property type="evidence" value="ECO:0007669"/>
    <property type="project" value="UniProtKB-KW"/>
</dbReference>
<dbReference type="InterPro" id="IPR000639">
    <property type="entry name" value="Epox_hydrolase-like"/>
</dbReference>
<name>A0ABU4VRB1_9ACTN</name>
<dbReference type="PANTHER" id="PTHR43798">
    <property type="entry name" value="MONOACYLGLYCEROL LIPASE"/>
    <property type="match status" value="1"/>
</dbReference>